<evidence type="ECO:0000256" key="1">
    <source>
        <dbReference type="SAM" id="SignalP"/>
    </source>
</evidence>
<dbReference type="EMBL" id="JNBR01000013">
    <property type="protein sequence ID" value="OQS01209.1"/>
    <property type="molecule type" value="Genomic_DNA"/>
</dbReference>
<sequence>MKLFAAFIVFAVTTTAEVKLCSPTMLEVELTKALSSGATLLACCQATGTTPGVPPYPSNVTPEQAAALANDPNCQSVYASVQNGLKDTTPACALNENVTTAMLATMSYVEYIQSFPSNGTDDTSAFSASSAAAITTKFVAALTIAVAVF</sequence>
<reference evidence="2 3" key="1">
    <citation type="journal article" date="2014" name="Genome Biol. Evol.">
        <title>The secreted proteins of Achlya hypogyna and Thraustotheca clavata identify the ancestral oomycete secretome and reveal gene acquisitions by horizontal gene transfer.</title>
        <authorList>
            <person name="Misner I."/>
            <person name="Blouin N."/>
            <person name="Leonard G."/>
            <person name="Richards T.A."/>
            <person name="Lane C.E."/>
        </authorList>
    </citation>
    <scope>NUCLEOTIDE SEQUENCE [LARGE SCALE GENOMIC DNA]</scope>
    <source>
        <strain evidence="2 3">ATCC 48635</strain>
    </source>
</reference>
<evidence type="ECO:0008006" key="4">
    <source>
        <dbReference type="Google" id="ProtNLM"/>
    </source>
</evidence>
<keyword evidence="1" id="KW-0732">Signal</keyword>
<dbReference type="OrthoDB" id="10362301at2759"/>
<name>A0A1V9ZT93_ACHHY</name>
<evidence type="ECO:0000313" key="2">
    <source>
        <dbReference type="EMBL" id="OQS01209.1"/>
    </source>
</evidence>
<feature type="signal peptide" evidence="1">
    <location>
        <begin position="1"/>
        <end position="16"/>
    </location>
</feature>
<comment type="caution">
    <text evidence="2">The sequence shown here is derived from an EMBL/GenBank/DDBJ whole genome shotgun (WGS) entry which is preliminary data.</text>
</comment>
<dbReference type="Proteomes" id="UP000243579">
    <property type="component" value="Unassembled WGS sequence"/>
</dbReference>
<accession>A0A1V9ZT93</accession>
<feature type="chain" id="PRO_5010739009" description="Secreted protein" evidence="1">
    <location>
        <begin position="17"/>
        <end position="149"/>
    </location>
</feature>
<protein>
    <recommendedName>
        <fullName evidence="4">Secreted protein</fullName>
    </recommendedName>
</protein>
<gene>
    <name evidence="2" type="ORF">ACHHYP_20072</name>
</gene>
<proteinExistence type="predicted"/>
<keyword evidence="3" id="KW-1185">Reference proteome</keyword>
<organism evidence="2 3">
    <name type="scientific">Achlya hypogyna</name>
    <name type="common">Oomycete</name>
    <name type="synonym">Protoachlya hypogyna</name>
    <dbReference type="NCBI Taxonomy" id="1202772"/>
    <lineage>
        <taxon>Eukaryota</taxon>
        <taxon>Sar</taxon>
        <taxon>Stramenopiles</taxon>
        <taxon>Oomycota</taxon>
        <taxon>Saprolegniomycetes</taxon>
        <taxon>Saprolegniales</taxon>
        <taxon>Achlyaceae</taxon>
        <taxon>Achlya</taxon>
    </lineage>
</organism>
<dbReference type="AlphaFoldDB" id="A0A1V9ZT93"/>
<evidence type="ECO:0000313" key="3">
    <source>
        <dbReference type="Proteomes" id="UP000243579"/>
    </source>
</evidence>